<dbReference type="STRING" id="1121322.SAMN02745136_03281"/>
<dbReference type="Proteomes" id="UP000184386">
    <property type="component" value="Unassembled WGS sequence"/>
</dbReference>
<evidence type="ECO:0000313" key="1">
    <source>
        <dbReference type="EMBL" id="SHK75486.1"/>
    </source>
</evidence>
<name>A0A1M6V2H0_9FIRM</name>
<dbReference type="RefSeq" id="WP_073277865.1">
    <property type="nucleotide sequence ID" value="NZ_FRAC01000016.1"/>
</dbReference>
<dbReference type="EMBL" id="FRAC01000016">
    <property type="protein sequence ID" value="SHK75486.1"/>
    <property type="molecule type" value="Genomic_DNA"/>
</dbReference>
<keyword evidence="2" id="KW-1185">Reference proteome</keyword>
<gene>
    <name evidence="1" type="ORF">SAMN02745136_03281</name>
</gene>
<dbReference type="OrthoDB" id="2049243at2"/>
<dbReference type="AlphaFoldDB" id="A0A1M6V2H0"/>
<organism evidence="1 2">
    <name type="scientific">Anaerocolumna jejuensis DSM 15929</name>
    <dbReference type="NCBI Taxonomy" id="1121322"/>
    <lineage>
        <taxon>Bacteria</taxon>
        <taxon>Bacillati</taxon>
        <taxon>Bacillota</taxon>
        <taxon>Clostridia</taxon>
        <taxon>Lachnospirales</taxon>
        <taxon>Lachnospiraceae</taxon>
        <taxon>Anaerocolumna</taxon>
    </lineage>
</organism>
<evidence type="ECO:0000313" key="2">
    <source>
        <dbReference type="Proteomes" id="UP000184386"/>
    </source>
</evidence>
<protein>
    <submittedName>
        <fullName evidence="1">Uncharacterized protein</fullName>
    </submittedName>
</protein>
<proteinExistence type="predicted"/>
<accession>A0A1M6V2H0</accession>
<sequence length="226" mass="25480">MHIFKESKKEYRSLGRLVIGIAGTHEGVGVTHLGLMLTSCISEGIGLSTAFLHWPDSRDICLLRNHFFSEDEGISGNKNIPGKEGICRSGHLFNSEQREEFTVSKASFYPGVGKERMAEILAKGYDCIVMDFGNAFKEHREEFLRCDKKIVVGSLTPWKRYCLEDFIAESEMITGSSDWIYAINFAAEREVAVAARSLNRRVLPVPYERDPFFLSPGAMNFTKNII</sequence>
<reference evidence="1 2" key="1">
    <citation type="submission" date="2016-11" db="EMBL/GenBank/DDBJ databases">
        <authorList>
            <person name="Jaros S."/>
            <person name="Januszkiewicz K."/>
            <person name="Wedrychowicz H."/>
        </authorList>
    </citation>
    <scope>NUCLEOTIDE SEQUENCE [LARGE SCALE GENOMIC DNA]</scope>
    <source>
        <strain evidence="1 2">DSM 15929</strain>
    </source>
</reference>